<dbReference type="EMBL" id="ML119646">
    <property type="protein sequence ID" value="RPA87726.1"/>
    <property type="molecule type" value="Genomic_DNA"/>
</dbReference>
<feature type="compositionally biased region" description="Low complexity" evidence="1">
    <location>
        <begin position="317"/>
        <end position="327"/>
    </location>
</feature>
<keyword evidence="3" id="KW-1185">Reference proteome</keyword>
<gene>
    <name evidence="2" type="ORF">BJ508DRAFT_320721</name>
</gene>
<dbReference type="AlphaFoldDB" id="A0A3N4IPN1"/>
<proteinExistence type="predicted"/>
<protein>
    <submittedName>
        <fullName evidence="2">Uncharacterized protein</fullName>
    </submittedName>
</protein>
<sequence length="333" mass="35116">MPPSYLANLSGCFQLIECLSGMGQRQLFKILIPPELDQEYEGVVTNRIVDGHSGHPVIAGTMEYYAPSQQELLLAGSVVFLHAGFIDRGAYPPGSGIAGPSGTAVPSQPIDGLIKLHIKCFRVSVFPGNPDDVFYATRLPEPIPPFANFVGLTGHSYDPQPATEYNLRYFDVRTTVYDQGAPGTETFTSFTIRVFIPIGPRWARTTAPQPNSTVQICGKIIGVVPASPPTNDNKLAVLLDGLAFVNAARAGNGGRTDPPSSQGGVPPSTPRRRGWMTRGALPVTPGSQASGNRPAADSEQASGSGASPSSFLFGNRSGSASSSGQQGDNPFDV</sequence>
<dbReference type="Proteomes" id="UP000275078">
    <property type="component" value="Unassembled WGS sequence"/>
</dbReference>
<name>A0A3N4IPN1_ASCIM</name>
<feature type="compositionally biased region" description="Polar residues" evidence="1">
    <location>
        <begin position="299"/>
        <end position="312"/>
    </location>
</feature>
<evidence type="ECO:0000313" key="3">
    <source>
        <dbReference type="Proteomes" id="UP000275078"/>
    </source>
</evidence>
<reference evidence="2 3" key="1">
    <citation type="journal article" date="2018" name="Nat. Ecol. Evol.">
        <title>Pezizomycetes genomes reveal the molecular basis of ectomycorrhizal truffle lifestyle.</title>
        <authorList>
            <person name="Murat C."/>
            <person name="Payen T."/>
            <person name="Noel B."/>
            <person name="Kuo A."/>
            <person name="Morin E."/>
            <person name="Chen J."/>
            <person name="Kohler A."/>
            <person name="Krizsan K."/>
            <person name="Balestrini R."/>
            <person name="Da Silva C."/>
            <person name="Montanini B."/>
            <person name="Hainaut M."/>
            <person name="Levati E."/>
            <person name="Barry K.W."/>
            <person name="Belfiori B."/>
            <person name="Cichocki N."/>
            <person name="Clum A."/>
            <person name="Dockter R.B."/>
            <person name="Fauchery L."/>
            <person name="Guy J."/>
            <person name="Iotti M."/>
            <person name="Le Tacon F."/>
            <person name="Lindquist E.A."/>
            <person name="Lipzen A."/>
            <person name="Malagnac F."/>
            <person name="Mello A."/>
            <person name="Molinier V."/>
            <person name="Miyauchi S."/>
            <person name="Poulain J."/>
            <person name="Riccioni C."/>
            <person name="Rubini A."/>
            <person name="Sitrit Y."/>
            <person name="Splivallo R."/>
            <person name="Traeger S."/>
            <person name="Wang M."/>
            <person name="Zifcakova L."/>
            <person name="Wipf D."/>
            <person name="Zambonelli A."/>
            <person name="Paolocci F."/>
            <person name="Nowrousian M."/>
            <person name="Ottonello S."/>
            <person name="Baldrian P."/>
            <person name="Spatafora J.W."/>
            <person name="Henrissat B."/>
            <person name="Nagy L.G."/>
            <person name="Aury J.M."/>
            <person name="Wincker P."/>
            <person name="Grigoriev I.V."/>
            <person name="Bonfante P."/>
            <person name="Martin F.M."/>
        </authorList>
    </citation>
    <scope>NUCLEOTIDE SEQUENCE [LARGE SCALE GENOMIC DNA]</scope>
    <source>
        <strain evidence="2 3">RN42</strain>
    </source>
</reference>
<feature type="region of interest" description="Disordered" evidence="1">
    <location>
        <begin position="250"/>
        <end position="333"/>
    </location>
</feature>
<evidence type="ECO:0000313" key="2">
    <source>
        <dbReference type="EMBL" id="RPA87726.1"/>
    </source>
</evidence>
<evidence type="ECO:0000256" key="1">
    <source>
        <dbReference type="SAM" id="MobiDB-lite"/>
    </source>
</evidence>
<accession>A0A3N4IPN1</accession>
<organism evidence="2 3">
    <name type="scientific">Ascobolus immersus RN42</name>
    <dbReference type="NCBI Taxonomy" id="1160509"/>
    <lineage>
        <taxon>Eukaryota</taxon>
        <taxon>Fungi</taxon>
        <taxon>Dikarya</taxon>
        <taxon>Ascomycota</taxon>
        <taxon>Pezizomycotina</taxon>
        <taxon>Pezizomycetes</taxon>
        <taxon>Pezizales</taxon>
        <taxon>Ascobolaceae</taxon>
        <taxon>Ascobolus</taxon>
    </lineage>
</organism>